<evidence type="ECO:0000313" key="2">
    <source>
        <dbReference type="EMBL" id="WCO67654.1"/>
    </source>
</evidence>
<feature type="transmembrane region" description="Helical" evidence="1">
    <location>
        <begin position="59"/>
        <end position="84"/>
    </location>
</feature>
<evidence type="ECO:0000313" key="3">
    <source>
        <dbReference type="Proteomes" id="UP001216390"/>
    </source>
</evidence>
<dbReference type="Proteomes" id="UP001216390">
    <property type="component" value="Chromosome"/>
</dbReference>
<feature type="transmembrane region" description="Helical" evidence="1">
    <location>
        <begin position="31"/>
        <end position="53"/>
    </location>
</feature>
<keyword evidence="3" id="KW-1185">Reference proteome</keyword>
<reference evidence="2" key="1">
    <citation type="submission" date="2023-01" db="EMBL/GenBank/DDBJ databases">
        <title>The diversity of Class Acidimicrobiia in South China Sea sediment environments and the proposal of Iamia marina sp. nov., a novel species of the genus Iamia.</title>
        <authorList>
            <person name="He Y."/>
            <person name="Tian X."/>
        </authorList>
    </citation>
    <scope>NUCLEOTIDE SEQUENCE</scope>
    <source>
        <strain evidence="2">DSM 19957</strain>
    </source>
</reference>
<keyword evidence="1" id="KW-0472">Membrane</keyword>
<organism evidence="2 3">
    <name type="scientific">Iamia majanohamensis</name>
    <dbReference type="NCBI Taxonomy" id="467976"/>
    <lineage>
        <taxon>Bacteria</taxon>
        <taxon>Bacillati</taxon>
        <taxon>Actinomycetota</taxon>
        <taxon>Acidimicrobiia</taxon>
        <taxon>Acidimicrobiales</taxon>
        <taxon>Iamiaceae</taxon>
        <taxon>Iamia</taxon>
    </lineage>
</organism>
<dbReference type="AlphaFoldDB" id="A0AAE9Y6M2"/>
<name>A0AAE9Y6M2_9ACTN</name>
<dbReference type="EMBL" id="CP116942">
    <property type="protein sequence ID" value="WCO67654.1"/>
    <property type="molecule type" value="Genomic_DNA"/>
</dbReference>
<keyword evidence="1" id="KW-0812">Transmembrane</keyword>
<evidence type="ECO:0000256" key="1">
    <source>
        <dbReference type="SAM" id="Phobius"/>
    </source>
</evidence>
<dbReference type="RefSeq" id="WP_272737175.1">
    <property type="nucleotide sequence ID" value="NZ_CP116942.1"/>
</dbReference>
<accession>A0AAE9Y6M2</accession>
<keyword evidence="1" id="KW-1133">Transmembrane helix</keyword>
<proteinExistence type="predicted"/>
<protein>
    <submittedName>
        <fullName evidence="2">Uncharacterized protein</fullName>
    </submittedName>
</protein>
<gene>
    <name evidence="2" type="ORF">PO878_02820</name>
</gene>
<dbReference type="KEGG" id="ima:PO878_02820"/>
<sequence length="96" mass="10220">MAAPDPDPRREAAATDPVIARRRRIAGWVDVGQKVGYGLFGLAVVAFLVGFVVGLEPWVVALIVACLVVGSIVLAPSIVFGYAVRAADRADREDSW</sequence>